<feature type="repeat" description="ANK" evidence="8">
    <location>
        <begin position="59"/>
        <end position="91"/>
    </location>
</feature>
<dbReference type="GO" id="GO:0044231">
    <property type="term" value="C:host cell presynaptic membrane"/>
    <property type="evidence" value="ECO:0007669"/>
    <property type="project" value="UniProtKB-KW"/>
</dbReference>
<dbReference type="GO" id="GO:0044218">
    <property type="term" value="C:other organism cell membrane"/>
    <property type="evidence" value="ECO:0007669"/>
    <property type="project" value="UniProtKB-KW"/>
</dbReference>
<evidence type="ECO:0000256" key="1">
    <source>
        <dbReference type="ARBA" id="ARBA00004175"/>
    </source>
</evidence>
<dbReference type="InterPro" id="IPR002110">
    <property type="entry name" value="Ankyrin_rpt"/>
</dbReference>
<dbReference type="SUPFAM" id="SSF48403">
    <property type="entry name" value="Ankyrin repeat"/>
    <property type="match status" value="1"/>
</dbReference>
<keyword evidence="10" id="KW-1185">Reference proteome</keyword>
<dbReference type="RefSeq" id="XP_022650388.1">
    <property type="nucleotide sequence ID" value="XM_022794653.1"/>
</dbReference>
<evidence type="ECO:0000256" key="5">
    <source>
        <dbReference type="ARBA" id="ARBA00023028"/>
    </source>
</evidence>
<dbReference type="OMA" id="YCGHLNV"/>
<dbReference type="PANTHER" id="PTHR24166:SF48">
    <property type="entry name" value="PROTEIN VAPYRIN"/>
    <property type="match status" value="1"/>
</dbReference>
<keyword evidence="7" id="KW-1053">Target membrane</keyword>
<evidence type="ECO:0000313" key="9">
    <source>
        <dbReference type="EnsemblMetazoa" id="XP_022650388"/>
    </source>
</evidence>
<keyword evidence="7" id="KW-0472">Membrane</keyword>
<dbReference type="PROSITE" id="PS50088">
    <property type="entry name" value="ANK_REPEAT"/>
    <property type="match status" value="2"/>
</dbReference>
<keyword evidence="5" id="KW-0528">Neurotoxin</keyword>
<dbReference type="GeneID" id="111245815"/>
<keyword evidence="3" id="KW-1052">Target cell membrane</keyword>
<dbReference type="PANTHER" id="PTHR24166">
    <property type="entry name" value="ROLLING PEBBLES, ISOFORM B"/>
    <property type="match status" value="1"/>
</dbReference>
<proteinExistence type="predicted"/>
<dbReference type="AlphaFoldDB" id="A0A7M7JD99"/>
<sequence>MSCDENHSCCSHGPGKVAVQSLMEMELERGLWGAAREGELNRVRMLLAKGHDPNQQDPYGYTALHYAARAGKANIVSELLACGGCPNVRTNGGTTPAHRAAYKGHKEVLDILLSALRRERFESVADVDDDGDTIAHKAAKGGHVWLAEKIVRDFPQLDLIRNQRGHLWKEVIVVVSPRETTLV</sequence>
<evidence type="ECO:0000313" key="10">
    <source>
        <dbReference type="Proteomes" id="UP000594260"/>
    </source>
</evidence>
<dbReference type="PROSITE" id="PS50297">
    <property type="entry name" value="ANK_REP_REGION"/>
    <property type="match status" value="2"/>
</dbReference>
<feature type="repeat" description="ANK" evidence="8">
    <location>
        <begin position="92"/>
        <end position="114"/>
    </location>
</feature>
<keyword evidence="6 8" id="KW-0040">ANK repeat</keyword>
<keyword evidence="4" id="KW-0677">Repeat</keyword>
<dbReference type="SMART" id="SM00248">
    <property type="entry name" value="ANK"/>
    <property type="match status" value="4"/>
</dbReference>
<evidence type="ECO:0000256" key="8">
    <source>
        <dbReference type="PROSITE-ProRule" id="PRU00023"/>
    </source>
</evidence>
<keyword evidence="2" id="KW-0268">Exocytosis</keyword>
<accession>A0A7M7JD99</accession>
<dbReference type="InterPro" id="IPR050889">
    <property type="entry name" value="Dendritic_Spine_Reg/Scaffold"/>
</dbReference>
<protein>
    <submittedName>
        <fullName evidence="9">Uncharacterized protein</fullName>
    </submittedName>
</protein>
<evidence type="ECO:0000256" key="6">
    <source>
        <dbReference type="ARBA" id="ARBA00023043"/>
    </source>
</evidence>
<dbReference type="Proteomes" id="UP000594260">
    <property type="component" value="Unplaced"/>
</dbReference>
<name>A0A7M7JD99_VARDE</name>
<keyword evidence="5" id="KW-0800">Toxin</keyword>
<evidence type="ECO:0000256" key="4">
    <source>
        <dbReference type="ARBA" id="ARBA00022737"/>
    </source>
</evidence>
<dbReference type="InterPro" id="IPR036770">
    <property type="entry name" value="Ankyrin_rpt-contain_sf"/>
</dbReference>
<dbReference type="Gene3D" id="1.25.40.20">
    <property type="entry name" value="Ankyrin repeat-containing domain"/>
    <property type="match status" value="1"/>
</dbReference>
<dbReference type="EnsemblMetazoa" id="XM_022794653">
    <property type="protein sequence ID" value="XP_022650388"/>
    <property type="gene ID" value="LOC111245815"/>
</dbReference>
<evidence type="ECO:0000256" key="2">
    <source>
        <dbReference type="ARBA" id="ARBA00022483"/>
    </source>
</evidence>
<dbReference type="OrthoDB" id="539213at2759"/>
<organism evidence="9 10">
    <name type="scientific">Varroa destructor</name>
    <name type="common">Honeybee mite</name>
    <dbReference type="NCBI Taxonomy" id="109461"/>
    <lineage>
        <taxon>Eukaryota</taxon>
        <taxon>Metazoa</taxon>
        <taxon>Ecdysozoa</taxon>
        <taxon>Arthropoda</taxon>
        <taxon>Chelicerata</taxon>
        <taxon>Arachnida</taxon>
        <taxon>Acari</taxon>
        <taxon>Parasitiformes</taxon>
        <taxon>Mesostigmata</taxon>
        <taxon>Gamasina</taxon>
        <taxon>Dermanyssoidea</taxon>
        <taxon>Varroidae</taxon>
        <taxon>Varroa</taxon>
    </lineage>
</organism>
<keyword evidence="5" id="KW-0638">Presynaptic neurotoxin</keyword>
<evidence type="ECO:0000256" key="3">
    <source>
        <dbReference type="ARBA" id="ARBA00022537"/>
    </source>
</evidence>
<dbReference type="Pfam" id="PF12796">
    <property type="entry name" value="Ank_2"/>
    <property type="match status" value="1"/>
</dbReference>
<reference evidence="9" key="1">
    <citation type="submission" date="2021-01" db="UniProtKB">
        <authorList>
            <consortium name="EnsemblMetazoa"/>
        </authorList>
    </citation>
    <scope>IDENTIFICATION</scope>
</reference>
<dbReference type="GO" id="GO:0006887">
    <property type="term" value="P:exocytosis"/>
    <property type="evidence" value="ECO:0007669"/>
    <property type="project" value="UniProtKB-KW"/>
</dbReference>
<evidence type="ECO:0000256" key="7">
    <source>
        <dbReference type="ARBA" id="ARBA00023298"/>
    </source>
</evidence>
<comment type="subcellular location">
    <subcellularLocation>
        <location evidence="1">Target cell membrane</location>
    </subcellularLocation>
</comment>